<comment type="caution">
    <text evidence="2">The sequence shown here is derived from an EMBL/GenBank/DDBJ whole genome shotgun (WGS) entry which is preliminary data.</text>
</comment>
<protein>
    <submittedName>
        <fullName evidence="2">Putative secreted protein with C-terminal beta-propeller domain</fullName>
    </submittedName>
</protein>
<keyword evidence="3" id="KW-1185">Reference proteome</keyword>
<evidence type="ECO:0000313" key="2">
    <source>
        <dbReference type="EMBL" id="RLJ90945.1"/>
    </source>
</evidence>
<proteinExistence type="predicted"/>
<dbReference type="AlphaFoldDB" id="A0A497YLB6"/>
<reference evidence="2 3" key="1">
    <citation type="submission" date="2018-10" db="EMBL/GenBank/DDBJ databases">
        <title>Genomic Encyclopedia of Type Strains, Phase IV (KMG-IV): sequencing the most valuable type-strain genomes for metagenomic binning, comparative biology and taxonomic classification.</title>
        <authorList>
            <person name="Goeker M."/>
        </authorList>
    </citation>
    <scope>NUCLEOTIDE SEQUENCE [LARGE SCALE GENOMIC DNA]</scope>
    <source>
        <strain evidence="2 3">DSM 20549</strain>
    </source>
</reference>
<dbReference type="EMBL" id="RCCP01000001">
    <property type="protein sequence ID" value="RLJ90945.1"/>
    <property type="molecule type" value="Genomic_DNA"/>
</dbReference>
<feature type="region of interest" description="Disordered" evidence="1">
    <location>
        <begin position="157"/>
        <end position="185"/>
    </location>
</feature>
<dbReference type="InterPro" id="IPR019198">
    <property type="entry name" value="Beta_propeller_containing"/>
</dbReference>
<dbReference type="Pfam" id="PF09826">
    <property type="entry name" value="Beta_propel"/>
    <property type="match status" value="1"/>
</dbReference>
<dbReference type="Proteomes" id="UP000280791">
    <property type="component" value="Unassembled WGS sequence"/>
</dbReference>
<sequence length="715" mass="78622">MVFVKWSRAWWIAAILLVFSGIAFVMLTENVAISGSSTALSESGWRANFSAPLDADAIEKGAVYLTDAGGQKLDLDMQLANGGRTLEIPDIASGDYTLHVTKSALTSSFLKSLSANQIEFTIQDEVQNLAGEEELRTYFTRLLNLQKDNPFYRGFGEGVDNAEESASGESGGMGGGDHSSTNNQVEGIDEGDIVQTDGDYLYSISESSVMISDIRDPENMELAAVLKLDGETYPEELFLFGDTLIVISSRFSLMETEGDAEMESFMPYSGLTAVSLYDVTSPENPELIREFGNEGTFNNARLSNGILHYVSNVFPNYWILEEQPDVELRPRLFDSAQGGELEPLPYEDLTILPGTMEGSYSVITSISLEAPESNEISTKGFLGGNEQMYMNEQHLYLTASAFETAEGEFEDTALWVPQQADTEIFKFSLDGISVEFIASARVQGSLLNQFSMDEFEGHFRLATTEGVAWAPASEPKNHLFILNEQLEQVGSVENLAPSERIYSVRFIGSKAYMVTFRETDPLFAIDVSDPAAPEVLGELKIPGFSNYLHPLDDQHLIGFGYDTKIEPVKGGGEPRIVTGGMKISLFDVSDMGDPKETDTEIIGGPGTYSALQYDHKALFRHEAQSLFGFPISIYTGDGTEYIEFQAEGALIYSITPEGIELSADLTQPSSQPYEDWNTSVQRLAYAKDALYAVANTEVRSYRLSDFEPLGTLPLQ</sequence>
<evidence type="ECO:0000313" key="3">
    <source>
        <dbReference type="Proteomes" id="UP000280791"/>
    </source>
</evidence>
<name>A0A497YLB6_9BACL</name>
<gene>
    <name evidence="2" type="ORF">DFR62_1103</name>
</gene>
<evidence type="ECO:0000256" key="1">
    <source>
        <dbReference type="SAM" id="MobiDB-lite"/>
    </source>
</evidence>
<organism evidence="2 3">
    <name type="scientific">Planococcus citreus</name>
    <dbReference type="NCBI Taxonomy" id="1373"/>
    <lineage>
        <taxon>Bacteria</taxon>
        <taxon>Bacillati</taxon>
        <taxon>Bacillota</taxon>
        <taxon>Bacilli</taxon>
        <taxon>Bacillales</taxon>
        <taxon>Caryophanaceae</taxon>
        <taxon>Planococcus</taxon>
    </lineage>
</organism>
<accession>A0A497YLB6</accession>